<dbReference type="CDD" id="cd02440">
    <property type="entry name" value="AdoMet_MTases"/>
    <property type="match status" value="1"/>
</dbReference>
<reference evidence="1 2" key="1">
    <citation type="submission" date="2015-12" db="EMBL/GenBank/DDBJ databases">
        <authorList>
            <person name="Shamseldin A."/>
            <person name="Moawad H."/>
            <person name="Abd El-Rahim W.M."/>
            <person name="Sadowsky M.J."/>
        </authorList>
    </citation>
    <scope>NUCLEOTIDE SEQUENCE [LARGE SCALE GENOMIC DNA]</scope>
    <source>
        <strain evidence="1 2">D7</strain>
    </source>
</reference>
<gene>
    <name evidence="1" type="ORF">AVL55_10245</name>
</gene>
<organism evidence="1 2">
    <name type="scientific">Alteromonas macleodii</name>
    <name type="common">Pseudoalteromonas macleodii</name>
    <dbReference type="NCBI Taxonomy" id="28108"/>
    <lineage>
        <taxon>Bacteria</taxon>
        <taxon>Pseudomonadati</taxon>
        <taxon>Pseudomonadota</taxon>
        <taxon>Gammaproteobacteria</taxon>
        <taxon>Alteromonadales</taxon>
        <taxon>Alteromonadaceae</taxon>
        <taxon>Alteromonas/Salinimonas group</taxon>
        <taxon>Alteromonas</taxon>
    </lineage>
</organism>
<accession>A0A126PZV6</accession>
<evidence type="ECO:0000313" key="1">
    <source>
        <dbReference type="EMBL" id="AMJ98512.1"/>
    </source>
</evidence>
<dbReference type="PRINTS" id="PR00507">
    <property type="entry name" value="N12N6MTFRASE"/>
</dbReference>
<name>A0A126PZV6_ALTMA</name>
<dbReference type="Gene3D" id="3.40.50.150">
    <property type="entry name" value="Vaccinia Virus protein VP39"/>
    <property type="match status" value="1"/>
</dbReference>
<dbReference type="SUPFAM" id="SSF53335">
    <property type="entry name" value="S-adenosyl-L-methionine-dependent methyltransferases"/>
    <property type="match status" value="1"/>
</dbReference>
<dbReference type="AlphaFoldDB" id="A0A126PZV6"/>
<dbReference type="Proteomes" id="UP000063991">
    <property type="component" value="Chromosome"/>
</dbReference>
<dbReference type="InterPro" id="IPR029063">
    <property type="entry name" value="SAM-dependent_MTases_sf"/>
</dbReference>
<evidence type="ECO:0000313" key="2">
    <source>
        <dbReference type="Proteomes" id="UP000063991"/>
    </source>
</evidence>
<protein>
    <submittedName>
        <fullName evidence="1">Uncharacterized protein</fullName>
    </submittedName>
</protein>
<dbReference type="EMBL" id="CP014323">
    <property type="protein sequence ID" value="AMJ98512.1"/>
    <property type="molecule type" value="Genomic_DNA"/>
</dbReference>
<proteinExistence type="predicted"/>
<sequence length="356" mass="40398">MENAVGLSDILTQCLEYKGKYLFVREQLPSKAYSKLKGLLERLGGKWSKNHQGFAFTRDPKLVIERVLACGARNINKFHLYPSTEAVFEHMVSWTALNYLGASGKRIKVLEPSIGTGFLANSLLAYGEKENRFFDIQGYDIDPINVVCCEEQGYQVEQKDFLTVEPSKEFDLVMMNPPFNRNEFIKHIRHALKFLTPNGVLISVIPVGWLEDINSSDREWLLERICCDSNDSLVKGDFLPPGTFEGTSVETTIIQLNSDIAHDKLITSDFFIESRVTTFNTILSNDVECLALIEAPNIERISPIDVVDKVLRADEEHSLPRCLKDRFVKEVGYYFDQPGLITTLPSMQDLLFREAA</sequence>